<protein>
    <submittedName>
        <fullName evidence="1">Uncharacterized protein</fullName>
    </submittedName>
</protein>
<evidence type="ECO:0000313" key="2">
    <source>
        <dbReference type="Proteomes" id="UP001060085"/>
    </source>
</evidence>
<keyword evidence="2" id="KW-1185">Reference proteome</keyword>
<gene>
    <name evidence="1" type="ORF">M9H77_34876</name>
</gene>
<accession>A0ACB9ZNN6</accession>
<evidence type="ECO:0000313" key="1">
    <source>
        <dbReference type="EMBL" id="KAI5648871.1"/>
    </source>
</evidence>
<reference evidence="2" key="1">
    <citation type="journal article" date="2023" name="Nat. Plants">
        <title>Single-cell RNA sequencing provides a high-resolution roadmap for understanding the multicellular compartmentation of specialized metabolism.</title>
        <authorList>
            <person name="Sun S."/>
            <person name="Shen X."/>
            <person name="Li Y."/>
            <person name="Li Y."/>
            <person name="Wang S."/>
            <person name="Li R."/>
            <person name="Zhang H."/>
            <person name="Shen G."/>
            <person name="Guo B."/>
            <person name="Wei J."/>
            <person name="Xu J."/>
            <person name="St-Pierre B."/>
            <person name="Chen S."/>
            <person name="Sun C."/>
        </authorList>
    </citation>
    <scope>NUCLEOTIDE SEQUENCE [LARGE SCALE GENOMIC DNA]</scope>
</reference>
<name>A0ACB9ZNN6_CATRO</name>
<dbReference type="EMBL" id="CM044708">
    <property type="protein sequence ID" value="KAI5648871.1"/>
    <property type="molecule type" value="Genomic_DNA"/>
</dbReference>
<dbReference type="Proteomes" id="UP001060085">
    <property type="component" value="Linkage Group LG08"/>
</dbReference>
<organism evidence="1 2">
    <name type="scientific">Catharanthus roseus</name>
    <name type="common">Madagascar periwinkle</name>
    <name type="synonym">Vinca rosea</name>
    <dbReference type="NCBI Taxonomy" id="4058"/>
    <lineage>
        <taxon>Eukaryota</taxon>
        <taxon>Viridiplantae</taxon>
        <taxon>Streptophyta</taxon>
        <taxon>Embryophyta</taxon>
        <taxon>Tracheophyta</taxon>
        <taxon>Spermatophyta</taxon>
        <taxon>Magnoliopsida</taxon>
        <taxon>eudicotyledons</taxon>
        <taxon>Gunneridae</taxon>
        <taxon>Pentapetalae</taxon>
        <taxon>asterids</taxon>
        <taxon>lamiids</taxon>
        <taxon>Gentianales</taxon>
        <taxon>Apocynaceae</taxon>
        <taxon>Rauvolfioideae</taxon>
        <taxon>Vinceae</taxon>
        <taxon>Catharanthinae</taxon>
        <taxon>Catharanthus</taxon>
    </lineage>
</organism>
<comment type="caution">
    <text evidence="1">The sequence shown here is derived from an EMBL/GenBank/DDBJ whole genome shotgun (WGS) entry which is preliminary data.</text>
</comment>
<sequence length="358" mass="38508">MYPKGLRESTNAFLSAWSKACTSLEPSTLYVPQGTFLLHITQFKGPCKSNSVSIKIYGSLIAPTDYIILGSAPGWIQIHDLEGISIQGGILDGKGKGLWDCKGSNKYCPIGTENLGIFNSKDIHITSLTSMNSQKFHINIVGCQNVKLEEIKTLAPGNSFNTDEIHIQDSSFVSIFRSNISTGDDCISIGPRSNSLWIEDVTCGLGHVSIGSLGEKFEDGGVENITVTGASFIGTENGVRIKTWGKPSDAIVKNITFQHVSMVNVYNPIIINQNYCTKSERCGGQPSGIQIMAITFSDIHGSSATKTAVKFDCSSIKPCYGLILENIDLSFNGKTAETLCANAFGKTLGTVNPPSCLK</sequence>
<proteinExistence type="predicted"/>